<dbReference type="PROSITE" id="PS51257">
    <property type="entry name" value="PROKAR_LIPOPROTEIN"/>
    <property type="match status" value="1"/>
</dbReference>
<dbReference type="RefSeq" id="WP_154532195.1">
    <property type="nucleotide sequence ID" value="NZ_VULX01000027.1"/>
</dbReference>
<feature type="transmembrane region" description="Helical" evidence="10">
    <location>
        <begin position="282"/>
        <end position="306"/>
    </location>
</feature>
<dbReference type="SUPFAM" id="SSF58104">
    <property type="entry name" value="Methyl-accepting chemotaxis protein (MCP) signaling domain"/>
    <property type="match status" value="1"/>
</dbReference>
<dbReference type="PANTHER" id="PTHR32089:SF112">
    <property type="entry name" value="LYSOZYME-LIKE PROTEIN-RELATED"/>
    <property type="match status" value="1"/>
</dbReference>
<keyword evidence="2" id="KW-1003">Cell membrane</keyword>
<dbReference type="PANTHER" id="PTHR32089">
    <property type="entry name" value="METHYL-ACCEPTING CHEMOTAXIS PROTEIN MCPB"/>
    <property type="match status" value="1"/>
</dbReference>
<dbReference type="SMART" id="SM00283">
    <property type="entry name" value="MA"/>
    <property type="match status" value="1"/>
</dbReference>
<evidence type="ECO:0000259" key="12">
    <source>
        <dbReference type="PROSITE" id="PS50885"/>
    </source>
</evidence>
<dbReference type="Pfam" id="PF02743">
    <property type="entry name" value="dCache_1"/>
    <property type="match status" value="1"/>
</dbReference>
<comment type="similarity">
    <text evidence="8">Belongs to the methyl-accepting chemotaxis (MCP) protein family.</text>
</comment>
<keyword evidence="5 10" id="KW-1133">Transmembrane helix</keyword>
<organism evidence="13 14">
    <name type="scientific">Inconstantimicrobium porci</name>
    <dbReference type="NCBI Taxonomy" id="2652291"/>
    <lineage>
        <taxon>Bacteria</taxon>
        <taxon>Bacillati</taxon>
        <taxon>Bacillota</taxon>
        <taxon>Clostridia</taxon>
        <taxon>Eubacteriales</taxon>
        <taxon>Clostridiaceae</taxon>
        <taxon>Inconstantimicrobium</taxon>
    </lineage>
</organism>
<gene>
    <name evidence="13" type="ORF">FYJ33_13090</name>
</gene>
<dbReference type="InterPro" id="IPR004089">
    <property type="entry name" value="MCPsignal_dom"/>
</dbReference>
<evidence type="ECO:0000256" key="8">
    <source>
        <dbReference type="ARBA" id="ARBA00029447"/>
    </source>
</evidence>
<keyword evidence="14" id="KW-1185">Reference proteome</keyword>
<feature type="transmembrane region" description="Helical" evidence="10">
    <location>
        <begin position="12"/>
        <end position="34"/>
    </location>
</feature>
<evidence type="ECO:0000259" key="11">
    <source>
        <dbReference type="PROSITE" id="PS50111"/>
    </source>
</evidence>
<dbReference type="Gene3D" id="1.10.287.950">
    <property type="entry name" value="Methyl-accepting chemotaxis protein"/>
    <property type="match status" value="1"/>
</dbReference>
<comment type="subcellular location">
    <subcellularLocation>
        <location evidence="1">Cell membrane</location>
        <topology evidence="1">Multi-pass membrane protein</topology>
    </subcellularLocation>
</comment>
<evidence type="ECO:0000256" key="1">
    <source>
        <dbReference type="ARBA" id="ARBA00004651"/>
    </source>
</evidence>
<name>A0A7X2N034_9CLOT</name>
<evidence type="ECO:0000256" key="7">
    <source>
        <dbReference type="ARBA" id="ARBA00023224"/>
    </source>
</evidence>
<keyword evidence="7 9" id="KW-0807">Transducer</keyword>
<evidence type="ECO:0000256" key="5">
    <source>
        <dbReference type="ARBA" id="ARBA00022989"/>
    </source>
</evidence>
<evidence type="ECO:0000256" key="3">
    <source>
        <dbReference type="ARBA" id="ARBA00022500"/>
    </source>
</evidence>
<dbReference type="Gene3D" id="6.10.340.10">
    <property type="match status" value="1"/>
</dbReference>
<evidence type="ECO:0000313" key="13">
    <source>
        <dbReference type="EMBL" id="MSR92301.1"/>
    </source>
</evidence>
<dbReference type="Pfam" id="PF00015">
    <property type="entry name" value="MCPsignal"/>
    <property type="match status" value="1"/>
</dbReference>
<dbReference type="GO" id="GO:0006935">
    <property type="term" value="P:chemotaxis"/>
    <property type="evidence" value="ECO:0007669"/>
    <property type="project" value="UniProtKB-KW"/>
</dbReference>
<protein>
    <submittedName>
        <fullName evidence="13">Methyl-accepting chemotaxis protein</fullName>
    </submittedName>
</protein>
<dbReference type="InterPro" id="IPR003660">
    <property type="entry name" value="HAMP_dom"/>
</dbReference>
<evidence type="ECO:0000256" key="10">
    <source>
        <dbReference type="SAM" id="Phobius"/>
    </source>
</evidence>
<dbReference type="CDD" id="cd12914">
    <property type="entry name" value="PDC1_DGC_like"/>
    <property type="match status" value="1"/>
</dbReference>
<dbReference type="EMBL" id="VULX01000027">
    <property type="protein sequence ID" value="MSR92301.1"/>
    <property type="molecule type" value="Genomic_DNA"/>
</dbReference>
<keyword evidence="4 10" id="KW-0812">Transmembrane</keyword>
<dbReference type="InterPro" id="IPR033479">
    <property type="entry name" value="dCache_1"/>
</dbReference>
<evidence type="ECO:0000256" key="6">
    <source>
        <dbReference type="ARBA" id="ARBA00023136"/>
    </source>
</evidence>
<keyword evidence="6 10" id="KW-0472">Membrane</keyword>
<dbReference type="GO" id="GO:0005886">
    <property type="term" value="C:plasma membrane"/>
    <property type="evidence" value="ECO:0007669"/>
    <property type="project" value="UniProtKB-SubCell"/>
</dbReference>
<evidence type="ECO:0000256" key="9">
    <source>
        <dbReference type="PROSITE-ProRule" id="PRU00284"/>
    </source>
</evidence>
<dbReference type="Gene3D" id="3.30.450.20">
    <property type="entry name" value="PAS domain"/>
    <property type="match status" value="1"/>
</dbReference>
<dbReference type="AlphaFoldDB" id="A0A7X2N034"/>
<sequence length="685" mass="74549">MKKFISLKQKTVVALSAMLFVACFVLGSLAFMFAEQRIKANTGDLISVISKIASGKVQGQLSEEFRNAQTLANMPIISDPNTDLKVKLEALESNRKINGYDLIGLVDKDGNATLSDGLQLNVADREYFSKAMKGETNMTEPYVSRVDNRMLVTIATPIRNGDEIVGILVMAKDGNMVSQISKDVKFSKSGQAFIIDGVGNIVANQNEELVKTQFNSIKEAEKDSSLSKLAAIHKDMIAGNTGLGEYVYKGVEKYVAYCPIEGTNNWSIGISINKEDALKGLFGLKIVILGVSIFMFIIASLIIYLFTNKITNLLIKLRDNMKLIANGDFTVDHVESTMKLRDEITEMCESVATTQENMNNAIGTVKNASYDIDDNSTNLASISQELSALTNNISTAIDEVASGTSKQAGDLTMIVSELNKFGDEIKLVSASVEEINNMAIVIGGNSENSRNDMNNLSHSIVELSEKFDMFIKSINEMSTDIKTVSGIIDIINGIAEQTNLLALNAAIEAARAGESGKGFAVVADEIRTLAEQSRDSANNIYEIINGLLGNANVIVKEADAMNIELNNQRNNIDKSIESFGLINSSVEEIIPRVSEISSRFKDINSNKDSILLSVESVTSISEEVSAAAEEISTSTNELSCSAEEVAESANTLKEKSENLIDNMKMFKVLSDKTETEIKTEIETEV</sequence>
<reference evidence="13 14" key="1">
    <citation type="submission" date="2019-08" db="EMBL/GenBank/DDBJ databases">
        <title>In-depth cultivation of the pig gut microbiome towards novel bacterial diversity and tailored functional studies.</title>
        <authorList>
            <person name="Wylensek D."/>
            <person name="Hitch T.C.A."/>
            <person name="Clavel T."/>
        </authorList>
    </citation>
    <scope>NUCLEOTIDE SEQUENCE [LARGE SCALE GENOMIC DNA]</scope>
    <source>
        <strain evidence="13 14">WCA-383-APC-5B</strain>
    </source>
</reference>
<accession>A0A7X2N034</accession>
<evidence type="ECO:0000256" key="2">
    <source>
        <dbReference type="ARBA" id="ARBA00022475"/>
    </source>
</evidence>
<keyword evidence="3" id="KW-0145">Chemotaxis</keyword>
<dbReference type="PROSITE" id="PS50111">
    <property type="entry name" value="CHEMOTAXIS_TRANSDUC_2"/>
    <property type="match status" value="1"/>
</dbReference>
<evidence type="ECO:0000256" key="4">
    <source>
        <dbReference type="ARBA" id="ARBA00022692"/>
    </source>
</evidence>
<dbReference type="Proteomes" id="UP000460287">
    <property type="component" value="Unassembled WGS sequence"/>
</dbReference>
<dbReference type="PROSITE" id="PS50885">
    <property type="entry name" value="HAMP"/>
    <property type="match status" value="1"/>
</dbReference>
<comment type="caution">
    <text evidence="13">The sequence shown here is derived from an EMBL/GenBank/DDBJ whole genome shotgun (WGS) entry which is preliminary data.</text>
</comment>
<evidence type="ECO:0000313" key="14">
    <source>
        <dbReference type="Proteomes" id="UP000460287"/>
    </source>
</evidence>
<proteinExistence type="inferred from homology"/>
<feature type="domain" description="Methyl-accepting transducer" evidence="11">
    <location>
        <begin position="382"/>
        <end position="639"/>
    </location>
</feature>
<dbReference type="CDD" id="cd12912">
    <property type="entry name" value="PDC2_MCP_like"/>
    <property type="match status" value="1"/>
</dbReference>
<dbReference type="GO" id="GO:0007165">
    <property type="term" value="P:signal transduction"/>
    <property type="evidence" value="ECO:0007669"/>
    <property type="project" value="UniProtKB-KW"/>
</dbReference>
<dbReference type="InterPro" id="IPR029151">
    <property type="entry name" value="Sensor-like_sf"/>
</dbReference>
<feature type="domain" description="HAMP" evidence="12">
    <location>
        <begin position="308"/>
        <end position="363"/>
    </location>
</feature>
<dbReference type="SUPFAM" id="SSF103190">
    <property type="entry name" value="Sensory domain-like"/>
    <property type="match status" value="1"/>
</dbReference>